<evidence type="ECO:0000313" key="5">
    <source>
        <dbReference type="EMBL" id="CAB5044445.1"/>
    </source>
</evidence>
<gene>
    <name evidence="3" type="ORF">UFOPK2593_00717</name>
    <name evidence="4" type="ORF">UFOPK3492_00258</name>
    <name evidence="5" type="ORF">UFOPK4295_00119</name>
</gene>
<name>A0A6J7FC42_9ZZZZ</name>
<evidence type="ECO:0000313" key="3">
    <source>
        <dbReference type="EMBL" id="CAB4702788.1"/>
    </source>
</evidence>
<dbReference type="PANTHER" id="PTHR30483">
    <property type="entry name" value="LEUCINE-SPECIFIC-BINDING PROTEIN"/>
    <property type="match status" value="1"/>
</dbReference>
<dbReference type="EMBL" id="CAFBMD010000009">
    <property type="protein sequence ID" value="CAB4889899.1"/>
    <property type="molecule type" value="Genomic_DNA"/>
</dbReference>
<evidence type="ECO:0000259" key="2">
    <source>
        <dbReference type="Pfam" id="PF13458"/>
    </source>
</evidence>
<sequence length="420" mass="43757">MKSILKFRVAVALLSATGLILPIIPAEAKTAAAALKVGTIFPLTGELEAYGPSLASASALGISQVNAAIKKNKLTGSCTLAGSEDDKTSAAGGVAAATNLVKKKKANIVIGSMASSVTLAISKAVTIPSNVILISPLSSSKNITGLADKDTVFRTFPSDLKQAKALVAAMALNLGEDATISIGSFETDFDNALVADFKKAWIANGGKIGAEVSWNSDVTSLKPQAEQLVDGAPDGWLLIDNQSTMSDLVRALSSTGKWDPASTFTTDILNSKALIASIGAKYLEGMRGVTSTFAEENLDSFQTLFESKFPDLTFTGYEPLAYDAAVLACLASVSAKSVDTKNLIIALRKVSGPKGTKYSWQKLDAAVKAIAAGKPATYVGAWSEVDFDKQGDPGLTSFDLFTVTSGIPEILPEDKFVVKG</sequence>
<organism evidence="4">
    <name type="scientific">freshwater metagenome</name>
    <dbReference type="NCBI Taxonomy" id="449393"/>
    <lineage>
        <taxon>unclassified sequences</taxon>
        <taxon>metagenomes</taxon>
        <taxon>ecological metagenomes</taxon>
    </lineage>
</organism>
<reference evidence="4" key="1">
    <citation type="submission" date="2020-05" db="EMBL/GenBank/DDBJ databases">
        <authorList>
            <person name="Chiriac C."/>
            <person name="Salcher M."/>
            <person name="Ghai R."/>
            <person name="Kavagutti S V."/>
        </authorList>
    </citation>
    <scope>NUCLEOTIDE SEQUENCE</scope>
</reference>
<dbReference type="AlphaFoldDB" id="A0A6J7FC42"/>
<accession>A0A6J7FC42</accession>
<keyword evidence="1" id="KW-0732">Signal</keyword>
<proteinExistence type="predicted"/>
<evidence type="ECO:0000313" key="4">
    <source>
        <dbReference type="EMBL" id="CAB4889899.1"/>
    </source>
</evidence>
<dbReference type="EMBL" id="CAFBQF010000003">
    <property type="protein sequence ID" value="CAB5044445.1"/>
    <property type="molecule type" value="Genomic_DNA"/>
</dbReference>
<protein>
    <submittedName>
        <fullName evidence="4">Unannotated protein</fullName>
    </submittedName>
</protein>
<dbReference type="Pfam" id="PF13458">
    <property type="entry name" value="Peripla_BP_6"/>
    <property type="match status" value="1"/>
</dbReference>
<dbReference type="SUPFAM" id="SSF53822">
    <property type="entry name" value="Periplasmic binding protein-like I"/>
    <property type="match status" value="1"/>
</dbReference>
<dbReference type="InterPro" id="IPR028082">
    <property type="entry name" value="Peripla_BP_I"/>
</dbReference>
<dbReference type="Gene3D" id="3.40.50.2300">
    <property type="match status" value="2"/>
</dbReference>
<dbReference type="EMBL" id="CAEZXW010000036">
    <property type="protein sequence ID" value="CAB4702788.1"/>
    <property type="molecule type" value="Genomic_DNA"/>
</dbReference>
<evidence type="ECO:0000256" key="1">
    <source>
        <dbReference type="ARBA" id="ARBA00022729"/>
    </source>
</evidence>
<dbReference type="InterPro" id="IPR051010">
    <property type="entry name" value="BCAA_transport"/>
</dbReference>
<dbReference type="InterPro" id="IPR028081">
    <property type="entry name" value="Leu-bd"/>
</dbReference>
<dbReference type="PANTHER" id="PTHR30483:SF6">
    <property type="entry name" value="PERIPLASMIC BINDING PROTEIN OF ABC TRANSPORTER FOR NATURAL AMINO ACIDS"/>
    <property type="match status" value="1"/>
</dbReference>
<feature type="domain" description="Leucine-binding protein" evidence="2">
    <location>
        <begin position="35"/>
        <end position="351"/>
    </location>
</feature>